<feature type="transmembrane region" description="Helical" evidence="6">
    <location>
        <begin position="83"/>
        <end position="103"/>
    </location>
</feature>
<dbReference type="SUPFAM" id="SSF103473">
    <property type="entry name" value="MFS general substrate transporter"/>
    <property type="match status" value="1"/>
</dbReference>
<dbReference type="InterPro" id="IPR011701">
    <property type="entry name" value="MFS"/>
</dbReference>
<evidence type="ECO:0000256" key="3">
    <source>
        <dbReference type="ARBA" id="ARBA00022692"/>
    </source>
</evidence>
<sequence>LIDGARHIVGHRAATAALGAMATHRFMYGMCTAMIVMLSRYHFADSAENALDVASLVLATSGVGYALAVVLTPWATERFGIDTWIPIMLATAGALSFALCVSFQQWGFAVGGFVLGLAGQSIKICADTRVQRDIEDVYLGRAFSIYDMLFNGTYVIAAALAAALLPADGRSMLVLGLITAGYLGGAVVYRMVTPGDRSRTPLPSSRS</sequence>
<keyword evidence="4 6" id="KW-1133">Transmembrane helix</keyword>
<evidence type="ECO:0000256" key="1">
    <source>
        <dbReference type="ARBA" id="ARBA00004651"/>
    </source>
</evidence>
<dbReference type="Gene3D" id="1.20.1250.20">
    <property type="entry name" value="MFS general substrate transporter like domains"/>
    <property type="match status" value="1"/>
</dbReference>
<dbReference type="EMBL" id="JBHTHX010000473">
    <property type="protein sequence ID" value="MFD0885939.1"/>
    <property type="molecule type" value="Genomic_DNA"/>
</dbReference>
<dbReference type="PANTHER" id="PTHR23513">
    <property type="entry name" value="INTEGRAL MEMBRANE EFFLUX PROTEIN-RELATED"/>
    <property type="match status" value="1"/>
</dbReference>
<feature type="transmembrane region" description="Helical" evidence="6">
    <location>
        <begin position="50"/>
        <end position="71"/>
    </location>
</feature>
<feature type="non-terminal residue" evidence="7">
    <location>
        <position position="1"/>
    </location>
</feature>
<dbReference type="PANTHER" id="PTHR23513:SF17">
    <property type="entry name" value="MEMBRANE PROTEIN"/>
    <property type="match status" value="1"/>
</dbReference>
<proteinExistence type="predicted"/>
<feature type="transmembrane region" description="Helical" evidence="6">
    <location>
        <begin position="148"/>
        <end position="167"/>
    </location>
</feature>
<evidence type="ECO:0000256" key="4">
    <source>
        <dbReference type="ARBA" id="ARBA00022989"/>
    </source>
</evidence>
<feature type="transmembrane region" description="Helical" evidence="6">
    <location>
        <begin position="26"/>
        <end position="43"/>
    </location>
</feature>
<evidence type="ECO:0000313" key="7">
    <source>
        <dbReference type="EMBL" id="MFD0885939.1"/>
    </source>
</evidence>
<keyword evidence="3 6" id="KW-0812">Transmembrane</keyword>
<evidence type="ECO:0000256" key="6">
    <source>
        <dbReference type="SAM" id="Phobius"/>
    </source>
</evidence>
<keyword evidence="8" id="KW-1185">Reference proteome</keyword>
<evidence type="ECO:0000256" key="2">
    <source>
        <dbReference type="ARBA" id="ARBA00022475"/>
    </source>
</evidence>
<evidence type="ECO:0000256" key="5">
    <source>
        <dbReference type="ARBA" id="ARBA00023136"/>
    </source>
</evidence>
<protein>
    <submittedName>
        <fullName evidence="7">MFS transporter</fullName>
    </submittedName>
</protein>
<comment type="subcellular location">
    <subcellularLocation>
        <location evidence="1">Cell membrane</location>
        <topology evidence="1">Multi-pass membrane protein</topology>
    </subcellularLocation>
</comment>
<organism evidence="7 8">
    <name type="scientific">Streptosporangium algeriense</name>
    <dbReference type="NCBI Taxonomy" id="1682748"/>
    <lineage>
        <taxon>Bacteria</taxon>
        <taxon>Bacillati</taxon>
        <taxon>Actinomycetota</taxon>
        <taxon>Actinomycetes</taxon>
        <taxon>Streptosporangiales</taxon>
        <taxon>Streptosporangiaceae</taxon>
        <taxon>Streptosporangium</taxon>
    </lineage>
</organism>
<reference evidence="8" key="1">
    <citation type="journal article" date="2019" name="Int. J. Syst. Evol. Microbiol.">
        <title>The Global Catalogue of Microorganisms (GCM) 10K type strain sequencing project: providing services to taxonomists for standard genome sequencing and annotation.</title>
        <authorList>
            <consortium name="The Broad Institute Genomics Platform"/>
            <consortium name="The Broad Institute Genome Sequencing Center for Infectious Disease"/>
            <person name="Wu L."/>
            <person name="Ma J."/>
        </authorList>
    </citation>
    <scope>NUCLEOTIDE SEQUENCE [LARGE SCALE GENOMIC DNA]</scope>
    <source>
        <strain evidence="8">CCUG 62974</strain>
    </source>
</reference>
<gene>
    <name evidence="7" type="ORF">ACFQ08_15430</name>
</gene>
<dbReference type="Pfam" id="PF07690">
    <property type="entry name" value="MFS_1"/>
    <property type="match status" value="1"/>
</dbReference>
<dbReference type="Proteomes" id="UP001597024">
    <property type="component" value="Unassembled WGS sequence"/>
</dbReference>
<feature type="transmembrane region" description="Helical" evidence="6">
    <location>
        <begin position="173"/>
        <end position="192"/>
    </location>
</feature>
<keyword evidence="5 6" id="KW-0472">Membrane</keyword>
<evidence type="ECO:0000313" key="8">
    <source>
        <dbReference type="Proteomes" id="UP001597024"/>
    </source>
</evidence>
<name>A0ABW3DSH7_9ACTN</name>
<accession>A0ABW3DSH7</accession>
<dbReference type="InterPro" id="IPR036259">
    <property type="entry name" value="MFS_trans_sf"/>
</dbReference>
<comment type="caution">
    <text evidence="7">The sequence shown here is derived from an EMBL/GenBank/DDBJ whole genome shotgun (WGS) entry which is preliminary data.</text>
</comment>
<keyword evidence="2" id="KW-1003">Cell membrane</keyword>